<evidence type="ECO:0000313" key="10">
    <source>
        <dbReference type="Proteomes" id="UP001165160"/>
    </source>
</evidence>
<dbReference type="Pfam" id="PF00001">
    <property type="entry name" value="7tm_1"/>
    <property type="match status" value="1"/>
</dbReference>
<dbReference type="CDD" id="cd00637">
    <property type="entry name" value="7tm_classA_rhodopsin-like"/>
    <property type="match status" value="1"/>
</dbReference>
<keyword evidence="10" id="KW-1185">Reference proteome</keyword>
<dbReference type="PRINTS" id="PR00237">
    <property type="entry name" value="GPCRRHODOPSN"/>
</dbReference>
<dbReference type="GO" id="GO:0004930">
    <property type="term" value="F:G protein-coupled receptor activity"/>
    <property type="evidence" value="ECO:0007669"/>
    <property type="project" value="UniProtKB-KW"/>
</dbReference>
<dbReference type="SUPFAM" id="SSF81321">
    <property type="entry name" value="Family A G protein-coupled receptor-like"/>
    <property type="match status" value="1"/>
</dbReference>
<evidence type="ECO:0000256" key="2">
    <source>
        <dbReference type="ARBA" id="ARBA00022692"/>
    </source>
</evidence>
<keyword evidence="2 7" id="KW-0812">Transmembrane</keyword>
<keyword evidence="5 7" id="KW-0472">Membrane</keyword>
<dbReference type="GO" id="GO:0016020">
    <property type="term" value="C:membrane"/>
    <property type="evidence" value="ECO:0007669"/>
    <property type="project" value="UniProtKB-SubCell"/>
</dbReference>
<organism evidence="9 10">
    <name type="scientific">Triparma verrucosa</name>
    <dbReference type="NCBI Taxonomy" id="1606542"/>
    <lineage>
        <taxon>Eukaryota</taxon>
        <taxon>Sar</taxon>
        <taxon>Stramenopiles</taxon>
        <taxon>Ochrophyta</taxon>
        <taxon>Bolidophyceae</taxon>
        <taxon>Parmales</taxon>
        <taxon>Triparmaceae</taxon>
        <taxon>Triparma</taxon>
    </lineage>
</organism>
<feature type="transmembrane region" description="Helical" evidence="7">
    <location>
        <begin position="90"/>
        <end position="115"/>
    </location>
</feature>
<feature type="transmembrane region" description="Helical" evidence="7">
    <location>
        <begin position="267"/>
        <end position="289"/>
    </location>
</feature>
<keyword evidence="4" id="KW-0297">G-protein coupled receptor</keyword>
<feature type="transmembrane region" description="Helical" evidence="7">
    <location>
        <begin position="27"/>
        <end position="48"/>
    </location>
</feature>
<reference evidence="10" key="1">
    <citation type="journal article" date="2023" name="Commun. Biol.">
        <title>Genome analysis of Parmales, the sister group of diatoms, reveals the evolutionary specialization of diatoms from phago-mixotrophs to photoautotrophs.</title>
        <authorList>
            <person name="Ban H."/>
            <person name="Sato S."/>
            <person name="Yoshikawa S."/>
            <person name="Yamada K."/>
            <person name="Nakamura Y."/>
            <person name="Ichinomiya M."/>
            <person name="Sato N."/>
            <person name="Blanc-Mathieu R."/>
            <person name="Endo H."/>
            <person name="Kuwata A."/>
            <person name="Ogata H."/>
        </authorList>
    </citation>
    <scope>NUCLEOTIDE SEQUENCE [LARGE SCALE GENOMIC DNA]</scope>
    <source>
        <strain evidence="10">NIES 3699</strain>
    </source>
</reference>
<evidence type="ECO:0000256" key="3">
    <source>
        <dbReference type="ARBA" id="ARBA00022989"/>
    </source>
</evidence>
<dbReference type="EMBL" id="BRXX01000282">
    <property type="protein sequence ID" value="GMI02373.1"/>
    <property type="molecule type" value="Genomic_DNA"/>
</dbReference>
<dbReference type="PANTHER" id="PTHR24240">
    <property type="entry name" value="OPSIN"/>
    <property type="match status" value="1"/>
</dbReference>
<dbReference type="InterPro" id="IPR050125">
    <property type="entry name" value="GPCR_opsins"/>
</dbReference>
<dbReference type="PROSITE" id="PS50262">
    <property type="entry name" value="G_PROTEIN_RECEP_F1_2"/>
    <property type="match status" value="1"/>
</dbReference>
<gene>
    <name evidence="9" type="ORF">TrVE_jg14457</name>
</gene>
<keyword evidence="6" id="KW-0675">Receptor</keyword>
<evidence type="ECO:0000256" key="5">
    <source>
        <dbReference type="ARBA" id="ARBA00023136"/>
    </source>
</evidence>
<feature type="transmembrane region" description="Helical" evidence="7">
    <location>
        <begin position="174"/>
        <end position="197"/>
    </location>
</feature>
<evidence type="ECO:0000313" key="9">
    <source>
        <dbReference type="EMBL" id="GMI02373.1"/>
    </source>
</evidence>
<evidence type="ECO:0000256" key="4">
    <source>
        <dbReference type="ARBA" id="ARBA00023040"/>
    </source>
</evidence>
<feature type="transmembrane region" description="Helical" evidence="7">
    <location>
        <begin position="236"/>
        <end position="255"/>
    </location>
</feature>
<dbReference type="InterPro" id="IPR000276">
    <property type="entry name" value="GPCR_Rhodpsn"/>
</dbReference>
<sequence length="322" mass="34949">MSNSTLTYGYDWSDGAPYPTNEEGGQIAQLAVAVLGTFSNFVLLLAIALDKKTRTSQSGLFIIGLGVTDFCWCLVLAVTVSQCIGEYKIGLGGCIFQAFCTHFFASTSILLLALVAGERYYKIVKGKTMKIKHSKYGIVAMYGVGFVYALFPFMGFGHYDLQPSGNFCWGRGGFGILADDLYCALSVIVILASYIGLPVAYSRIFAHIHKVFTKTSGRSQNNNAAQNAEVAIMKQFIIITGFFLICWTMVLLKFTTEAAQMPILVGWYDNIGGNMATCSSAFNPLIYGIMNKKIRGLMLGLFGMKSSIAKVSSAVTASDEST</sequence>
<evidence type="ECO:0000256" key="7">
    <source>
        <dbReference type="SAM" id="Phobius"/>
    </source>
</evidence>
<accession>A0A9W7C531</accession>
<evidence type="ECO:0000259" key="8">
    <source>
        <dbReference type="PROSITE" id="PS50262"/>
    </source>
</evidence>
<proteinExistence type="predicted"/>
<dbReference type="InterPro" id="IPR017452">
    <property type="entry name" value="GPCR_Rhodpsn_7TM"/>
</dbReference>
<feature type="domain" description="G-protein coupled receptors family 1 profile" evidence="8">
    <location>
        <begin position="39"/>
        <end position="287"/>
    </location>
</feature>
<comment type="caution">
    <text evidence="9">The sequence shown here is derived from an EMBL/GenBank/DDBJ whole genome shotgun (WGS) entry which is preliminary data.</text>
</comment>
<dbReference type="AlphaFoldDB" id="A0A9W7C531"/>
<comment type="subcellular location">
    <subcellularLocation>
        <location evidence="1">Membrane</location>
        <topology evidence="1">Multi-pass membrane protein</topology>
    </subcellularLocation>
</comment>
<feature type="transmembrane region" description="Helical" evidence="7">
    <location>
        <begin position="60"/>
        <end position="78"/>
    </location>
</feature>
<dbReference type="Gene3D" id="1.20.1070.10">
    <property type="entry name" value="Rhodopsin 7-helix transmembrane proteins"/>
    <property type="match status" value="1"/>
</dbReference>
<keyword evidence="3 7" id="KW-1133">Transmembrane helix</keyword>
<feature type="transmembrane region" description="Helical" evidence="7">
    <location>
        <begin position="136"/>
        <end position="154"/>
    </location>
</feature>
<protein>
    <recommendedName>
        <fullName evidence="8">G-protein coupled receptors family 1 profile domain-containing protein</fullName>
    </recommendedName>
</protein>
<keyword evidence="4" id="KW-0807">Transducer</keyword>
<name>A0A9W7C531_9STRA</name>
<dbReference type="Proteomes" id="UP001165160">
    <property type="component" value="Unassembled WGS sequence"/>
</dbReference>
<evidence type="ECO:0000256" key="1">
    <source>
        <dbReference type="ARBA" id="ARBA00004141"/>
    </source>
</evidence>
<evidence type="ECO:0000256" key="6">
    <source>
        <dbReference type="ARBA" id="ARBA00023170"/>
    </source>
</evidence>